<dbReference type="InParanoid" id="G4U2N2"/>
<evidence type="ECO:0000313" key="2">
    <source>
        <dbReference type="EMBL" id="CCA77845.1"/>
    </source>
</evidence>
<dbReference type="eggNOG" id="ENOG502SM8X">
    <property type="taxonomic scope" value="Eukaryota"/>
</dbReference>
<feature type="compositionally biased region" description="Low complexity" evidence="1">
    <location>
        <begin position="149"/>
        <end position="180"/>
    </location>
</feature>
<feature type="compositionally biased region" description="Low complexity" evidence="1">
    <location>
        <begin position="230"/>
        <end position="244"/>
    </location>
</feature>
<feature type="compositionally biased region" description="Acidic residues" evidence="1">
    <location>
        <begin position="630"/>
        <end position="645"/>
    </location>
</feature>
<name>G4U2N2_SERID</name>
<gene>
    <name evidence="2" type="ORF">PIIN_00492</name>
</gene>
<keyword evidence="3" id="KW-1185">Reference proteome</keyword>
<proteinExistence type="predicted"/>
<feature type="compositionally biased region" description="Polar residues" evidence="1">
    <location>
        <begin position="311"/>
        <end position="322"/>
    </location>
</feature>
<feature type="compositionally biased region" description="Pro residues" evidence="1">
    <location>
        <begin position="245"/>
        <end position="262"/>
    </location>
</feature>
<feature type="compositionally biased region" description="Polar residues" evidence="1">
    <location>
        <begin position="474"/>
        <end position="487"/>
    </location>
</feature>
<dbReference type="HOGENOM" id="CLU_013862_0_0_1"/>
<feature type="compositionally biased region" description="Polar residues" evidence="1">
    <location>
        <begin position="113"/>
        <end position="142"/>
    </location>
</feature>
<dbReference type="OrthoDB" id="2553626at2759"/>
<dbReference type="STRING" id="1109443.G4U2N2"/>
<feature type="compositionally biased region" description="Polar residues" evidence="1">
    <location>
        <begin position="282"/>
        <end position="291"/>
    </location>
</feature>
<protein>
    <submittedName>
        <fullName evidence="2">Uncharacterized protein</fullName>
    </submittedName>
</protein>
<dbReference type="EMBL" id="CAFZ01001876">
    <property type="protein sequence ID" value="CCA77845.1"/>
    <property type="molecule type" value="Genomic_DNA"/>
</dbReference>
<evidence type="ECO:0000313" key="3">
    <source>
        <dbReference type="Proteomes" id="UP000007148"/>
    </source>
</evidence>
<dbReference type="AlphaFoldDB" id="G4U2N2"/>
<feature type="region of interest" description="Disordered" evidence="1">
    <location>
        <begin position="596"/>
        <end position="658"/>
    </location>
</feature>
<dbReference type="Proteomes" id="UP000007148">
    <property type="component" value="Unassembled WGS sequence"/>
</dbReference>
<sequence>MGIPRTLSLHESALSPAEYSSYVSLFHDLVEPPDATVGVREAKAFLRGRLNTIDVVQIDKILRFFCPALAAGDQLSEGQFYAAMRLISHVNAGRTDIEPALVFVQPLESSIPLSGSSVQASSPPRQDTSTPTTNATYNSNNPFVARGRSTTTTSNPAGTTTTSGRPFSNSISNSASALSSDEGSVPDFAHVHSRASSSPAPSVPNPFFARANSIPQSMMVAPALPPAPTQAPSSVSSSKPVGVPNAPPALPPRKPTFLPPPRHASQQQVPQASVPPPLPSKSPGSVGSNSTLPYKEREPPLKPPKPPMHITASTRPPTQATSPLIERGLAAAKSAQRSAERSVEKLRTWEIIKSSSSPSSVPIFDGSRPEERERASSVSSAERNGTVRIHSTTRHTRSVSRAGEPVEAMSPGGDPFDTPTRDDPITSPVSDGAFIVSTPNPATRVARSKSLHNGTSSSSPPIPPPRRKRPESVQIGSTTPGSDTAAQPSWMPAEGFGSVRRRAAAYEEGQDGPFRDSSSGSVRLAKRNSSLGHGLGQAPSDASTTSSIAGGASTMASQGIASLQQHFHNLGVKARPGLESARAKVEGKFIHGGYSKWGAESLNSSPEKHAGGVGTLRRNFGTRKPGASDEGSDEFEDADDLLSTDDDVHRNGWKPLKG</sequence>
<feature type="compositionally biased region" description="Low complexity" evidence="1">
    <location>
        <begin position="540"/>
        <end position="550"/>
    </location>
</feature>
<dbReference type="OMA" id="KWPAGEG"/>
<feature type="compositionally biased region" description="Polar residues" evidence="1">
    <location>
        <begin position="516"/>
        <end position="531"/>
    </location>
</feature>
<accession>G4U2N2</accession>
<comment type="caution">
    <text evidence="2">The sequence shown here is derived from an EMBL/GenBank/DDBJ whole genome shotgun (WGS) entry which is preliminary data.</text>
</comment>
<reference evidence="2 3" key="1">
    <citation type="journal article" date="2011" name="PLoS Pathog.">
        <title>Endophytic Life Strategies Decoded by Genome and Transcriptome Analyses of the Mutualistic Root Symbiont Piriformospora indica.</title>
        <authorList>
            <person name="Zuccaro A."/>
            <person name="Lahrmann U."/>
            <person name="Guldener U."/>
            <person name="Langen G."/>
            <person name="Pfiffi S."/>
            <person name="Biedenkopf D."/>
            <person name="Wong P."/>
            <person name="Samans B."/>
            <person name="Grimm C."/>
            <person name="Basiewicz M."/>
            <person name="Murat C."/>
            <person name="Martin F."/>
            <person name="Kogel K.H."/>
        </authorList>
    </citation>
    <scope>NUCLEOTIDE SEQUENCE [LARGE SCALE GENOMIC DNA]</scope>
    <source>
        <strain evidence="2 3">DSM 11827</strain>
    </source>
</reference>
<feature type="region of interest" description="Disordered" evidence="1">
    <location>
        <begin position="220"/>
        <end position="550"/>
    </location>
</feature>
<organism evidence="2 3">
    <name type="scientific">Serendipita indica (strain DSM 11827)</name>
    <name type="common">Root endophyte fungus</name>
    <name type="synonym">Piriformospora indica</name>
    <dbReference type="NCBI Taxonomy" id="1109443"/>
    <lineage>
        <taxon>Eukaryota</taxon>
        <taxon>Fungi</taxon>
        <taxon>Dikarya</taxon>
        <taxon>Basidiomycota</taxon>
        <taxon>Agaricomycotina</taxon>
        <taxon>Agaricomycetes</taxon>
        <taxon>Sebacinales</taxon>
        <taxon>Serendipitaceae</taxon>
        <taxon>Serendipita</taxon>
    </lineage>
</organism>
<feature type="compositionally biased region" description="Low complexity" evidence="1">
    <location>
        <begin position="194"/>
        <end position="208"/>
    </location>
</feature>
<feature type="compositionally biased region" description="Basic and acidic residues" evidence="1">
    <location>
        <begin position="338"/>
        <end position="350"/>
    </location>
</feature>
<feature type="region of interest" description="Disordered" evidence="1">
    <location>
        <begin position="113"/>
        <end position="208"/>
    </location>
</feature>
<evidence type="ECO:0000256" key="1">
    <source>
        <dbReference type="SAM" id="MobiDB-lite"/>
    </source>
</evidence>